<evidence type="ECO:0000313" key="3">
    <source>
        <dbReference type="WBParaSite" id="scf7180000422878.g9768"/>
    </source>
</evidence>
<sequence length="223" mass="25771">MQSKLFRLFNAVQKVSFSPTNSLFYSKNKMSQVLAGQKIILKDESKANAEEYLNDKVVGLYFSAMWCPPCRAFTPKLKKFYEDLKAAGKNFEVIFVSRDRTANDLKEYYNDHHGEWTYLEFGDPKIDEFLSKYEVKTIPTFRIIKPDGTVVIEDARTEVQEKGVENALAFEFLSKYEVKTIPTFRIIKPDGTVVIEDARTEVQEKGVENALALWDEWMGKYNA</sequence>
<dbReference type="SUPFAM" id="SSF52833">
    <property type="entry name" value="Thioredoxin-like"/>
    <property type="match status" value="1"/>
</dbReference>
<dbReference type="AlphaFoldDB" id="A0A915P6J3"/>
<keyword evidence="2" id="KW-1185">Reference proteome</keyword>
<dbReference type="Proteomes" id="UP000887560">
    <property type="component" value="Unplaced"/>
</dbReference>
<dbReference type="PANTHER" id="PTHR46762">
    <property type="entry name" value="NUCLEOREDOXIN-LIKE PROTEIN 2"/>
    <property type="match status" value="1"/>
</dbReference>
<dbReference type="InterPro" id="IPR036249">
    <property type="entry name" value="Thioredoxin-like_sf"/>
</dbReference>
<dbReference type="WBParaSite" id="scf7180000422878.g9768">
    <property type="protein sequence ID" value="scf7180000422878.g9768"/>
    <property type="gene ID" value="scf7180000422878.g9768"/>
</dbReference>
<dbReference type="InterPro" id="IPR012336">
    <property type="entry name" value="Thioredoxin-like_fold"/>
</dbReference>
<dbReference type="Pfam" id="PF13905">
    <property type="entry name" value="Thioredoxin_8"/>
    <property type="match status" value="1"/>
</dbReference>
<dbReference type="InterPro" id="IPR013766">
    <property type="entry name" value="Thioredoxin_domain"/>
</dbReference>
<dbReference type="PANTHER" id="PTHR46762:SF1">
    <property type="entry name" value="NUCLEOREDOXIN-LIKE PROTEIN 2"/>
    <property type="match status" value="1"/>
</dbReference>
<accession>A0A915P6J3</accession>
<dbReference type="CDD" id="cd02964">
    <property type="entry name" value="TryX_like_family"/>
    <property type="match status" value="1"/>
</dbReference>
<proteinExistence type="predicted"/>
<dbReference type="Gene3D" id="3.40.30.10">
    <property type="entry name" value="Glutaredoxin"/>
    <property type="match status" value="1"/>
</dbReference>
<organism evidence="2 3">
    <name type="scientific">Meloidogyne floridensis</name>
    <dbReference type="NCBI Taxonomy" id="298350"/>
    <lineage>
        <taxon>Eukaryota</taxon>
        <taxon>Metazoa</taxon>
        <taxon>Ecdysozoa</taxon>
        <taxon>Nematoda</taxon>
        <taxon>Chromadorea</taxon>
        <taxon>Rhabditida</taxon>
        <taxon>Tylenchina</taxon>
        <taxon>Tylenchomorpha</taxon>
        <taxon>Tylenchoidea</taxon>
        <taxon>Meloidogynidae</taxon>
        <taxon>Meloidogyninae</taxon>
        <taxon>Meloidogyne</taxon>
    </lineage>
</organism>
<reference evidence="3" key="1">
    <citation type="submission" date="2022-11" db="UniProtKB">
        <authorList>
            <consortium name="WormBaseParasite"/>
        </authorList>
    </citation>
    <scope>IDENTIFICATION</scope>
</reference>
<evidence type="ECO:0000259" key="1">
    <source>
        <dbReference type="PROSITE" id="PS51352"/>
    </source>
</evidence>
<dbReference type="GO" id="GO:0007600">
    <property type="term" value="P:sensory perception"/>
    <property type="evidence" value="ECO:0007669"/>
    <property type="project" value="InterPro"/>
</dbReference>
<evidence type="ECO:0000313" key="2">
    <source>
        <dbReference type="Proteomes" id="UP000887560"/>
    </source>
</evidence>
<dbReference type="GO" id="GO:0045494">
    <property type="term" value="P:photoreceptor cell maintenance"/>
    <property type="evidence" value="ECO:0007669"/>
    <property type="project" value="InterPro"/>
</dbReference>
<dbReference type="InterPro" id="IPR029519">
    <property type="entry name" value="RdCVF2"/>
</dbReference>
<dbReference type="PROSITE" id="PS51352">
    <property type="entry name" value="THIOREDOXIN_2"/>
    <property type="match status" value="1"/>
</dbReference>
<protein>
    <submittedName>
        <fullName evidence="3">Thioredoxin domain-containing protein</fullName>
    </submittedName>
</protein>
<feature type="domain" description="Thioredoxin" evidence="1">
    <location>
        <begin position="12"/>
        <end position="173"/>
    </location>
</feature>
<name>A0A915P6J3_9BILA</name>